<organism evidence="4 5">
    <name type="scientific">Shewanella eurypsychrophilus</name>
    <dbReference type="NCBI Taxonomy" id="2593656"/>
    <lineage>
        <taxon>Bacteria</taxon>
        <taxon>Pseudomonadati</taxon>
        <taxon>Pseudomonadota</taxon>
        <taxon>Gammaproteobacteria</taxon>
        <taxon>Alteromonadales</taxon>
        <taxon>Shewanellaceae</taxon>
        <taxon>Shewanella</taxon>
    </lineage>
</organism>
<feature type="transmembrane region" description="Helical" evidence="3">
    <location>
        <begin position="198"/>
        <end position="216"/>
    </location>
</feature>
<evidence type="ECO:0000313" key="5">
    <source>
        <dbReference type="Proteomes" id="UP000316416"/>
    </source>
</evidence>
<feature type="transmembrane region" description="Helical" evidence="3">
    <location>
        <begin position="48"/>
        <end position="76"/>
    </location>
</feature>
<dbReference type="InterPro" id="IPR048254">
    <property type="entry name" value="CDP_ALCOHOL_P_TRANSF_CS"/>
</dbReference>
<feature type="transmembrane region" description="Helical" evidence="3">
    <location>
        <begin position="18"/>
        <end position="36"/>
    </location>
</feature>
<dbReference type="RefSeq" id="WP_142871433.1">
    <property type="nucleotide sequence ID" value="NZ_CP045503.2"/>
</dbReference>
<dbReference type="Proteomes" id="UP000316416">
    <property type="component" value="Chromosome"/>
</dbReference>
<evidence type="ECO:0000256" key="2">
    <source>
        <dbReference type="RuleBase" id="RU003750"/>
    </source>
</evidence>
<dbReference type="InterPro" id="IPR000462">
    <property type="entry name" value="CDP-OH_P_trans"/>
</dbReference>
<dbReference type="EMBL" id="CP045503">
    <property type="protein sequence ID" value="QPG59475.1"/>
    <property type="molecule type" value="Genomic_DNA"/>
</dbReference>
<protein>
    <submittedName>
        <fullName evidence="4">CDP-alcohol phosphatidyltransferase family protein</fullName>
    </submittedName>
</protein>
<evidence type="ECO:0000256" key="1">
    <source>
        <dbReference type="ARBA" id="ARBA00022679"/>
    </source>
</evidence>
<sequence>MNLKLTNLWATKTKDDEWWSSFVTSPLAIVLNYFVVDIKWFTPNKITLISFITAVIAAVFIVLGGVQNFIIAAILIHLSHVFDCMDGQMARYRKTSSISGCYYDKLTDQIQVFIWFGAIAYAAFQQSGSVIPVFLALFGIAFYSLRGYSKYVTIYLEAAQVSDSTQDDTPEEVIADTAGIEFGLMANLRWFLKEQKKIFSFDEGVFIFMLSLALVLNMLTPMLWIFALSQVFYGLLRAWQRGVKLDQELTVNIGK</sequence>
<feature type="transmembrane region" description="Helical" evidence="3">
    <location>
        <begin position="112"/>
        <end position="145"/>
    </location>
</feature>
<dbReference type="Gene3D" id="1.20.120.1760">
    <property type="match status" value="1"/>
</dbReference>
<accession>A0ABX6VGN6</accession>
<keyword evidence="3" id="KW-1133">Transmembrane helix</keyword>
<name>A0ABX6VGN6_9GAMM</name>
<reference evidence="4" key="1">
    <citation type="submission" date="2021-07" db="EMBL/GenBank/DDBJ databases">
        <title>Shewanella sp. YLB-07 whole genome sequence.</title>
        <authorList>
            <person name="Yu L."/>
        </authorList>
    </citation>
    <scope>NUCLEOTIDE SEQUENCE</scope>
    <source>
        <strain evidence="4">YLB-08</strain>
    </source>
</reference>
<keyword evidence="5" id="KW-1185">Reference proteome</keyword>
<proteinExistence type="inferred from homology"/>
<dbReference type="InterPro" id="IPR043130">
    <property type="entry name" value="CDP-OH_PTrfase_TM_dom"/>
</dbReference>
<dbReference type="Pfam" id="PF01066">
    <property type="entry name" value="CDP-OH_P_transf"/>
    <property type="match status" value="1"/>
</dbReference>
<keyword evidence="1 2" id="KW-0808">Transferase</keyword>
<keyword evidence="3" id="KW-0812">Transmembrane</keyword>
<comment type="similarity">
    <text evidence="2">Belongs to the CDP-alcohol phosphatidyltransferase class-I family.</text>
</comment>
<gene>
    <name evidence="4" type="ORF">FM038_020360</name>
</gene>
<keyword evidence="3" id="KW-0472">Membrane</keyword>
<dbReference type="PROSITE" id="PS00379">
    <property type="entry name" value="CDP_ALCOHOL_P_TRANSF"/>
    <property type="match status" value="1"/>
</dbReference>
<evidence type="ECO:0000256" key="3">
    <source>
        <dbReference type="SAM" id="Phobius"/>
    </source>
</evidence>
<evidence type="ECO:0000313" key="4">
    <source>
        <dbReference type="EMBL" id="QPG59475.1"/>
    </source>
</evidence>